<dbReference type="InterPro" id="IPR050463">
    <property type="entry name" value="Gfo/Idh/MocA_oxidrdct_glycsds"/>
</dbReference>
<keyword evidence="1" id="KW-0560">Oxidoreductase</keyword>
<feature type="domain" description="Gfo/Idh/MocA-like oxidoreductase N-terminal" evidence="2">
    <location>
        <begin position="8"/>
        <end position="126"/>
    </location>
</feature>
<dbReference type="Pfam" id="PF01408">
    <property type="entry name" value="GFO_IDH_MocA"/>
    <property type="match status" value="1"/>
</dbReference>
<dbReference type="Gene3D" id="3.30.360.10">
    <property type="entry name" value="Dihydrodipicolinate Reductase, domain 2"/>
    <property type="match status" value="1"/>
</dbReference>
<protein>
    <submittedName>
        <fullName evidence="4">Gfo/Idh/MocA family oxidoreductase</fullName>
    </submittedName>
</protein>
<dbReference type="Gene3D" id="3.40.50.720">
    <property type="entry name" value="NAD(P)-binding Rossmann-like Domain"/>
    <property type="match status" value="1"/>
</dbReference>
<feature type="domain" description="GFO/IDH/MocA-like oxidoreductase" evidence="3">
    <location>
        <begin position="137"/>
        <end position="263"/>
    </location>
</feature>
<proteinExistence type="predicted"/>
<dbReference type="InterPro" id="IPR036291">
    <property type="entry name" value="NAD(P)-bd_dom_sf"/>
</dbReference>
<comment type="caution">
    <text evidence="4">The sequence shown here is derived from an EMBL/GenBank/DDBJ whole genome shotgun (WGS) entry which is preliminary data.</text>
</comment>
<dbReference type="InterPro" id="IPR055170">
    <property type="entry name" value="GFO_IDH_MocA-like_dom"/>
</dbReference>
<dbReference type="GO" id="GO:0016491">
    <property type="term" value="F:oxidoreductase activity"/>
    <property type="evidence" value="ECO:0007669"/>
    <property type="project" value="UniProtKB-KW"/>
</dbReference>
<evidence type="ECO:0000313" key="4">
    <source>
        <dbReference type="EMBL" id="HDN84892.1"/>
    </source>
</evidence>
<accession>A0A7V0N0Y2</accession>
<organism evidence="4">
    <name type="scientific">Aerophobetes bacterium</name>
    <dbReference type="NCBI Taxonomy" id="2030807"/>
    <lineage>
        <taxon>Bacteria</taxon>
        <taxon>Candidatus Aerophobota</taxon>
    </lineage>
</organism>
<evidence type="ECO:0000259" key="3">
    <source>
        <dbReference type="Pfam" id="PF22725"/>
    </source>
</evidence>
<name>A0A7V0N0Y2_UNCAE</name>
<dbReference type="GO" id="GO:0000166">
    <property type="term" value="F:nucleotide binding"/>
    <property type="evidence" value="ECO:0007669"/>
    <property type="project" value="InterPro"/>
</dbReference>
<evidence type="ECO:0000259" key="2">
    <source>
        <dbReference type="Pfam" id="PF01408"/>
    </source>
</evidence>
<dbReference type="Proteomes" id="UP000885660">
    <property type="component" value="Unassembled WGS sequence"/>
</dbReference>
<sequence length="397" mass="45461">MRKSGKIGMGVIGCGSISWLCHFPSIKAIPELELVAVCDSNEEYARKAAEKWGAKKWYTDYRKMVENKDLNAVVIASANSVHCEQTIAAARAGLHVYVEKPMAVTNKEAWEMVRVCRENNVKLTVGTNQRFWLQHEWAKKLIDDGVIGEVKFGRSSLHETWHLYQDNVAYSDWRLKPKQAGSATLFDQGSHRVDLLRWLVGSEAKRVVGVAKRVATPEDVCSLDDLSWVAIEFENGAYGFVTTDKFSPVVSNITEIYATEGMLFASSEATNPFQSVPLAVYTAKDYTWENYPEILKKYRYPEEFWVTDLITRPLEKKWISITPPREWSFTRMMKHFLTCFVEDKEPLVTGEDGAKVMEILCAVFKSMETNSWVDLPLKEEVVPPHYRPYYEKKKEAK</sequence>
<dbReference type="InterPro" id="IPR000683">
    <property type="entry name" value="Gfo/Idh/MocA-like_OxRdtase_N"/>
</dbReference>
<dbReference type="SUPFAM" id="SSF55347">
    <property type="entry name" value="Glyceraldehyde-3-phosphate dehydrogenase-like, C-terminal domain"/>
    <property type="match status" value="1"/>
</dbReference>
<dbReference type="EMBL" id="DRBC01000236">
    <property type="protein sequence ID" value="HDN84892.1"/>
    <property type="molecule type" value="Genomic_DNA"/>
</dbReference>
<gene>
    <name evidence="4" type="ORF">ENG47_03940</name>
</gene>
<dbReference type="PANTHER" id="PTHR43818">
    <property type="entry name" value="BCDNA.GH03377"/>
    <property type="match status" value="1"/>
</dbReference>
<reference evidence="4" key="1">
    <citation type="journal article" date="2020" name="mSystems">
        <title>Genome- and Community-Level Interaction Insights into Carbon Utilization and Element Cycling Functions of Hydrothermarchaeota in Hydrothermal Sediment.</title>
        <authorList>
            <person name="Zhou Z."/>
            <person name="Liu Y."/>
            <person name="Xu W."/>
            <person name="Pan J."/>
            <person name="Luo Z.H."/>
            <person name="Li M."/>
        </authorList>
    </citation>
    <scope>NUCLEOTIDE SEQUENCE [LARGE SCALE GENOMIC DNA]</scope>
    <source>
        <strain evidence="4">HyVt-219</strain>
    </source>
</reference>
<dbReference type="AlphaFoldDB" id="A0A7V0N0Y2"/>
<dbReference type="SUPFAM" id="SSF51735">
    <property type="entry name" value="NAD(P)-binding Rossmann-fold domains"/>
    <property type="match status" value="1"/>
</dbReference>
<dbReference type="Pfam" id="PF22725">
    <property type="entry name" value="GFO_IDH_MocA_C3"/>
    <property type="match status" value="1"/>
</dbReference>
<dbReference type="PANTHER" id="PTHR43818:SF11">
    <property type="entry name" value="BCDNA.GH03377"/>
    <property type="match status" value="1"/>
</dbReference>
<evidence type="ECO:0000256" key="1">
    <source>
        <dbReference type="ARBA" id="ARBA00023002"/>
    </source>
</evidence>